<gene>
    <name evidence="1" type="ordered locus">RC1_1287</name>
</gene>
<organism evidence="1 2">
    <name type="scientific">Rhodospirillum centenum (strain ATCC 51521 / SW)</name>
    <dbReference type="NCBI Taxonomy" id="414684"/>
    <lineage>
        <taxon>Bacteria</taxon>
        <taxon>Pseudomonadati</taxon>
        <taxon>Pseudomonadota</taxon>
        <taxon>Alphaproteobacteria</taxon>
        <taxon>Rhodospirillales</taxon>
        <taxon>Rhodospirillaceae</taxon>
        <taxon>Rhodospirillum</taxon>
    </lineage>
</organism>
<keyword evidence="2" id="KW-1185">Reference proteome</keyword>
<dbReference type="KEGG" id="rce:RC1_1287"/>
<sequence>MTPDEIAAALAARTAPANATPEQRAALHREALRAVRAAGSRAVPAWALVRDLPDAELVAAFAAQAEALKPPPPTEAQKEALRNWARRRKSYSPYLKR</sequence>
<name>B6IMM7_RHOCS</name>
<dbReference type="RefSeq" id="WP_012566480.1">
    <property type="nucleotide sequence ID" value="NC_011420.2"/>
</dbReference>
<protein>
    <submittedName>
        <fullName evidence="1">Uncharacterized protein</fullName>
    </submittedName>
</protein>
<accession>B6IMM7</accession>
<reference evidence="1 2" key="1">
    <citation type="journal article" date="2010" name="BMC Genomics">
        <title>Metabolic flexibility revealed in the genome of the cyst-forming alpha-1 proteobacterium Rhodospirillum centenum.</title>
        <authorList>
            <person name="Lu Y.K."/>
            <person name="Marden J."/>
            <person name="Han M."/>
            <person name="Swingley W.D."/>
            <person name="Mastrian S.D."/>
            <person name="Chowdhury S.R."/>
            <person name="Hao J."/>
            <person name="Helmy T."/>
            <person name="Kim S."/>
            <person name="Kurdoglu A.A."/>
            <person name="Matthies H.J."/>
            <person name="Rollo D."/>
            <person name="Stothard P."/>
            <person name="Blankenship R.E."/>
            <person name="Bauer C.E."/>
            <person name="Touchman J.W."/>
        </authorList>
    </citation>
    <scope>NUCLEOTIDE SEQUENCE [LARGE SCALE GENOMIC DNA]</scope>
    <source>
        <strain evidence="2">ATCC 51521 / SW</strain>
    </source>
</reference>
<dbReference type="HOGENOM" id="CLU_2344740_0_0_5"/>
<dbReference type="Proteomes" id="UP000001591">
    <property type="component" value="Chromosome"/>
</dbReference>
<dbReference type="EMBL" id="CP000613">
    <property type="protein sequence ID" value="ACI98693.1"/>
    <property type="molecule type" value="Genomic_DNA"/>
</dbReference>
<dbReference type="AlphaFoldDB" id="B6IMM7"/>
<evidence type="ECO:0000313" key="2">
    <source>
        <dbReference type="Proteomes" id="UP000001591"/>
    </source>
</evidence>
<evidence type="ECO:0000313" key="1">
    <source>
        <dbReference type="EMBL" id="ACI98693.1"/>
    </source>
</evidence>
<proteinExistence type="predicted"/>